<accession>A0A7W5B822</accession>
<keyword evidence="2" id="KW-1185">Reference proteome</keyword>
<dbReference type="EMBL" id="JACHXD010000003">
    <property type="protein sequence ID" value="MBB3118243.1"/>
    <property type="molecule type" value="Genomic_DNA"/>
</dbReference>
<reference evidence="1 2" key="1">
    <citation type="submission" date="2020-08" db="EMBL/GenBank/DDBJ databases">
        <title>Genomic Encyclopedia of Type Strains, Phase III (KMG-III): the genomes of soil and plant-associated and newly described type strains.</title>
        <authorList>
            <person name="Whitman W."/>
        </authorList>
    </citation>
    <scope>NUCLEOTIDE SEQUENCE [LARGE SCALE GENOMIC DNA]</scope>
    <source>
        <strain evidence="1 2">CECT 8897</strain>
    </source>
</reference>
<comment type="caution">
    <text evidence="1">The sequence shown here is derived from an EMBL/GenBank/DDBJ whole genome shotgun (WGS) entry which is preliminary data.</text>
</comment>
<evidence type="ECO:0000313" key="2">
    <source>
        <dbReference type="Proteomes" id="UP000541535"/>
    </source>
</evidence>
<sequence>MLKIIQLTSEDERWEDEGGAPAERIRCFIHCFIHILIANRAKILRHGCPLGTLSGDLAKLDHLSLAELQARVADAPFVAFKVVEAEILEISPSRADERLAFLLA</sequence>
<evidence type="ECO:0000313" key="1">
    <source>
        <dbReference type="EMBL" id="MBB3118243.1"/>
    </source>
</evidence>
<dbReference type="RefSeq" id="WP_221208061.1">
    <property type="nucleotide sequence ID" value="NZ_JACHXD010000003.1"/>
</dbReference>
<organism evidence="1 2">
    <name type="scientific">Pseudoduganella violacea</name>
    <dbReference type="NCBI Taxonomy" id="1715466"/>
    <lineage>
        <taxon>Bacteria</taxon>
        <taxon>Pseudomonadati</taxon>
        <taxon>Pseudomonadota</taxon>
        <taxon>Betaproteobacteria</taxon>
        <taxon>Burkholderiales</taxon>
        <taxon>Oxalobacteraceae</taxon>
        <taxon>Telluria group</taxon>
        <taxon>Pseudoduganella</taxon>
    </lineage>
</organism>
<dbReference type="Proteomes" id="UP000541535">
    <property type="component" value="Unassembled WGS sequence"/>
</dbReference>
<protein>
    <submittedName>
        <fullName evidence="1">Uncharacterized protein</fullName>
    </submittedName>
</protein>
<proteinExistence type="predicted"/>
<dbReference type="Gene3D" id="1.10.357.10">
    <property type="entry name" value="Tetracycline Repressor, domain 2"/>
    <property type="match status" value="1"/>
</dbReference>
<name>A0A7W5B822_9BURK</name>
<gene>
    <name evidence="1" type="ORF">FHS03_001274</name>
</gene>
<dbReference type="AlphaFoldDB" id="A0A7W5B822"/>